<evidence type="ECO:0000256" key="2">
    <source>
        <dbReference type="ARBA" id="ARBA00022475"/>
    </source>
</evidence>
<evidence type="ECO:0000256" key="6">
    <source>
        <dbReference type="SAM" id="MobiDB-lite"/>
    </source>
</evidence>
<feature type="transmembrane region" description="Helical" evidence="7">
    <location>
        <begin position="300"/>
        <end position="320"/>
    </location>
</feature>
<keyword evidence="3 7" id="KW-0812">Transmembrane</keyword>
<feature type="compositionally biased region" description="Low complexity" evidence="6">
    <location>
        <begin position="426"/>
        <end position="438"/>
    </location>
</feature>
<evidence type="ECO:0000256" key="7">
    <source>
        <dbReference type="SAM" id="Phobius"/>
    </source>
</evidence>
<dbReference type="SUPFAM" id="SSF103473">
    <property type="entry name" value="MFS general substrate transporter"/>
    <property type="match status" value="1"/>
</dbReference>
<evidence type="ECO:0000256" key="3">
    <source>
        <dbReference type="ARBA" id="ARBA00022692"/>
    </source>
</evidence>
<dbReference type="PANTHER" id="PTHR43124:SF3">
    <property type="entry name" value="CHLORAMPHENICOL EFFLUX PUMP RV0191"/>
    <property type="match status" value="1"/>
</dbReference>
<gene>
    <name evidence="9" type="ORF">EV385_6482</name>
</gene>
<keyword evidence="10" id="KW-1185">Reference proteome</keyword>
<keyword evidence="4 7" id="KW-1133">Transmembrane helix</keyword>
<dbReference type="InterPro" id="IPR011701">
    <property type="entry name" value="MFS"/>
</dbReference>
<dbReference type="OrthoDB" id="9781469at2"/>
<evidence type="ECO:0000313" key="9">
    <source>
        <dbReference type="EMBL" id="RZU54531.1"/>
    </source>
</evidence>
<dbReference type="GO" id="GO:0005886">
    <property type="term" value="C:plasma membrane"/>
    <property type="evidence" value="ECO:0007669"/>
    <property type="project" value="UniProtKB-SubCell"/>
</dbReference>
<dbReference type="PANTHER" id="PTHR43124">
    <property type="entry name" value="PURINE EFFLUX PUMP PBUE"/>
    <property type="match status" value="1"/>
</dbReference>
<comment type="subcellular location">
    <subcellularLocation>
        <location evidence="1">Cell membrane</location>
        <topology evidence="1">Multi-pass membrane protein</topology>
    </subcellularLocation>
</comment>
<sequence>MAATSDGVRSWVSRHFPRLVFLLTFGLLLSDYMSRQVLAAVFPYLKADWRLTDTQLGALTGIVALMVGVFAIPLSMVGDRWGRVRAVIVMAVAWSLATVGSAFAAGFGQLMAARVLIGVGEAAYASVGLAVVLSVFPATRRASLAGAFTAGGAFGGVLGVAVGGAIAAQFGWRWAFAAMGAFGLILAAGYAILVDEDRLRAHRVAEPGAGPGSAERPWRAGLSTVFATPSVLMAYVACGTQLFVAAALVAWLPSYLHRVHAMAPSRAAGVASLLILILGAGMIGGGVIADRVSRDRPARIWSTAVVISALSLGLLAAGFLMRPGGLQLVVLAAGCFWAAGTTGPCGAVVARLTPDHVRATAFGVLTLFNNVLGLAVGPIVIGMLADRLGLQAAMRYVPVAAVPAIAALLIGGRAYPSSLRRLGADPAGAGPANPAGGSPVTGLRRG</sequence>
<name>A0A4Q7ZUE6_9ACTN</name>
<dbReference type="Gene3D" id="1.20.1250.20">
    <property type="entry name" value="MFS general substrate transporter like domains"/>
    <property type="match status" value="2"/>
</dbReference>
<accession>A0A4Q7ZUE6</accession>
<keyword evidence="5 7" id="KW-0472">Membrane</keyword>
<evidence type="ECO:0000256" key="5">
    <source>
        <dbReference type="ARBA" id="ARBA00023136"/>
    </source>
</evidence>
<dbReference type="PROSITE" id="PS50850">
    <property type="entry name" value="MFS"/>
    <property type="match status" value="1"/>
</dbReference>
<feature type="transmembrane region" description="Helical" evidence="7">
    <location>
        <begin position="148"/>
        <end position="168"/>
    </location>
</feature>
<dbReference type="GO" id="GO:0022857">
    <property type="term" value="F:transmembrane transporter activity"/>
    <property type="evidence" value="ECO:0007669"/>
    <property type="project" value="InterPro"/>
</dbReference>
<feature type="transmembrane region" description="Helical" evidence="7">
    <location>
        <begin position="362"/>
        <end position="384"/>
    </location>
</feature>
<feature type="domain" description="Major facilitator superfamily (MFS) profile" evidence="8">
    <location>
        <begin position="19"/>
        <end position="415"/>
    </location>
</feature>
<feature type="transmembrane region" description="Helical" evidence="7">
    <location>
        <begin position="268"/>
        <end position="288"/>
    </location>
</feature>
<proteinExistence type="predicted"/>
<evidence type="ECO:0000256" key="4">
    <source>
        <dbReference type="ARBA" id="ARBA00022989"/>
    </source>
</evidence>
<dbReference type="Pfam" id="PF07690">
    <property type="entry name" value="MFS_1"/>
    <property type="match status" value="1"/>
</dbReference>
<comment type="caution">
    <text evidence="9">The sequence shown here is derived from an EMBL/GenBank/DDBJ whole genome shotgun (WGS) entry which is preliminary data.</text>
</comment>
<dbReference type="Proteomes" id="UP000292564">
    <property type="component" value="Unassembled WGS sequence"/>
</dbReference>
<dbReference type="InterPro" id="IPR036259">
    <property type="entry name" value="MFS_trans_sf"/>
</dbReference>
<reference evidence="9 10" key="1">
    <citation type="submission" date="2019-02" db="EMBL/GenBank/DDBJ databases">
        <title>Sequencing the genomes of 1000 actinobacteria strains.</title>
        <authorList>
            <person name="Klenk H.-P."/>
        </authorList>
    </citation>
    <scope>NUCLEOTIDE SEQUENCE [LARGE SCALE GENOMIC DNA]</scope>
    <source>
        <strain evidence="9 10">DSM 45162</strain>
    </source>
</reference>
<dbReference type="InterPro" id="IPR050189">
    <property type="entry name" value="MFS_Efflux_Transporters"/>
</dbReference>
<feature type="transmembrane region" description="Helical" evidence="7">
    <location>
        <begin position="232"/>
        <end position="256"/>
    </location>
</feature>
<evidence type="ECO:0000259" key="8">
    <source>
        <dbReference type="PROSITE" id="PS50850"/>
    </source>
</evidence>
<feature type="transmembrane region" description="Helical" evidence="7">
    <location>
        <begin position="326"/>
        <end position="350"/>
    </location>
</feature>
<keyword evidence="2" id="KW-1003">Cell membrane</keyword>
<evidence type="ECO:0000313" key="10">
    <source>
        <dbReference type="Proteomes" id="UP000292564"/>
    </source>
</evidence>
<feature type="region of interest" description="Disordered" evidence="6">
    <location>
        <begin position="426"/>
        <end position="446"/>
    </location>
</feature>
<feature type="transmembrane region" description="Helical" evidence="7">
    <location>
        <begin position="55"/>
        <end position="74"/>
    </location>
</feature>
<feature type="transmembrane region" description="Helical" evidence="7">
    <location>
        <begin position="86"/>
        <end position="107"/>
    </location>
</feature>
<dbReference type="AlphaFoldDB" id="A0A4Q7ZUE6"/>
<feature type="transmembrane region" description="Helical" evidence="7">
    <location>
        <begin position="113"/>
        <end position="136"/>
    </location>
</feature>
<feature type="transmembrane region" description="Helical" evidence="7">
    <location>
        <begin position="174"/>
        <end position="193"/>
    </location>
</feature>
<protein>
    <submittedName>
        <fullName evidence="9">Putative MFS family arabinose efflux permease</fullName>
    </submittedName>
</protein>
<dbReference type="EMBL" id="SHKY01000001">
    <property type="protein sequence ID" value="RZU54531.1"/>
    <property type="molecule type" value="Genomic_DNA"/>
</dbReference>
<dbReference type="InterPro" id="IPR020846">
    <property type="entry name" value="MFS_dom"/>
</dbReference>
<feature type="transmembrane region" description="Helical" evidence="7">
    <location>
        <begin position="396"/>
        <end position="415"/>
    </location>
</feature>
<organism evidence="9 10">
    <name type="scientific">Krasilnikovia cinnamomea</name>
    <dbReference type="NCBI Taxonomy" id="349313"/>
    <lineage>
        <taxon>Bacteria</taxon>
        <taxon>Bacillati</taxon>
        <taxon>Actinomycetota</taxon>
        <taxon>Actinomycetes</taxon>
        <taxon>Micromonosporales</taxon>
        <taxon>Micromonosporaceae</taxon>
        <taxon>Krasilnikovia</taxon>
    </lineage>
</organism>
<evidence type="ECO:0000256" key="1">
    <source>
        <dbReference type="ARBA" id="ARBA00004651"/>
    </source>
</evidence>